<dbReference type="KEGG" id="sapo:SAPIO_CDS1197"/>
<dbReference type="RefSeq" id="XP_016646080.1">
    <property type="nucleotide sequence ID" value="XM_016784525.1"/>
</dbReference>
<evidence type="ECO:0000256" key="1">
    <source>
        <dbReference type="SAM" id="SignalP"/>
    </source>
</evidence>
<name>A0A084GG19_PSEDA</name>
<dbReference type="Proteomes" id="UP000028545">
    <property type="component" value="Unassembled WGS sequence"/>
</dbReference>
<dbReference type="HOGENOM" id="CLU_082466_0_0_1"/>
<dbReference type="GeneID" id="27720269"/>
<keyword evidence="3" id="KW-1185">Reference proteome</keyword>
<reference evidence="2 3" key="1">
    <citation type="journal article" date="2014" name="Genome Announc.">
        <title>Draft genome sequence of the pathogenic fungus Scedosporium apiospermum.</title>
        <authorList>
            <person name="Vandeputte P."/>
            <person name="Ghamrawi S."/>
            <person name="Rechenmann M."/>
            <person name="Iltis A."/>
            <person name="Giraud S."/>
            <person name="Fleury M."/>
            <person name="Thornton C."/>
            <person name="Delhaes L."/>
            <person name="Meyer W."/>
            <person name="Papon N."/>
            <person name="Bouchara J.P."/>
        </authorList>
    </citation>
    <scope>NUCLEOTIDE SEQUENCE [LARGE SCALE GENOMIC DNA]</scope>
    <source>
        <strain evidence="2 3">IHEM 14462</strain>
    </source>
</reference>
<dbReference type="AlphaFoldDB" id="A0A084GG19"/>
<sequence length="278" mass="30529">MTILHFIVAPWRLLLLLSAFIILVDSVNLKEKLKPNGKLGVTLDYSFAISWPERIPANAPIKRNLLFSSHLKFSDLVLTITDGQLFKITLDAYDEMVVEANRYSVGKRQIPGTMTALAFDKEIILVSSQKGQSFTYESSHPSPVLETLQLCEATWKEDRGIADDESKPHRNNGQCGEPMAAHLYYHSRDIEVPLSEQRARVVTVGPRVDKQDGLFKVGYIGPCGEEEGGRGGPNWGCGLFVEKMGMVTLDGAIAAESYDLDSLAGGPSIGQTELCGTL</sequence>
<feature type="chain" id="PRO_5001775793" evidence="1">
    <location>
        <begin position="27"/>
        <end position="278"/>
    </location>
</feature>
<dbReference type="VEuPathDB" id="FungiDB:SAPIO_CDS1197"/>
<proteinExistence type="predicted"/>
<comment type="caution">
    <text evidence="2">The sequence shown here is derived from an EMBL/GenBank/DDBJ whole genome shotgun (WGS) entry which is preliminary data.</text>
</comment>
<dbReference type="OMA" id="WPERIPA"/>
<accession>A0A084GG19</accession>
<organism evidence="2 3">
    <name type="scientific">Pseudallescheria apiosperma</name>
    <name type="common">Scedosporium apiospermum</name>
    <dbReference type="NCBI Taxonomy" id="563466"/>
    <lineage>
        <taxon>Eukaryota</taxon>
        <taxon>Fungi</taxon>
        <taxon>Dikarya</taxon>
        <taxon>Ascomycota</taxon>
        <taxon>Pezizomycotina</taxon>
        <taxon>Sordariomycetes</taxon>
        <taxon>Hypocreomycetidae</taxon>
        <taxon>Microascales</taxon>
        <taxon>Microascaceae</taxon>
        <taxon>Scedosporium</taxon>
    </lineage>
</organism>
<evidence type="ECO:0000313" key="3">
    <source>
        <dbReference type="Proteomes" id="UP000028545"/>
    </source>
</evidence>
<feature type="signal peptide" evidence="1">
    <location>
        <begin position="1"/>
        <end position="26"/>
    </location>
</feature>
<protein>
    <submittedName>
        <fullName evidence="2">Uncharacterized protein</fullName>
    </submittedName>
</protein>
<keyword evidence="1" id="KW-0732">Signal</keyword>
<gene>
    <name evidence="2" type="ORF">SAPIO_CDS1197</name>
</gene>
<evidence type="ECO:0000313" key="2">
    <source>
        <dbReference type="EMBL" id="KEZ46281.1"/>
    </source>
</evidence>
<dbReference type="EMBL" id="JOWA01000044">
    <property type="protein sequence ID" value="KEZ46281.1"/>
    <property type="molecule type" value="Genomic_DNA"/>
</dbReference>
<dbReference type="OrthoDB" id="3780330at2759"/>